<reference evidence="5 6" key="1">
    <citation type="submission" date="2020-07" db="EMBL/GenBank/DDBJ databases">
        <title>Comparative genomics of pyrophilous fungi reveals a link between fire events and developmental genes.</title>
        <authorList>
            <consortium name="DOE Joint Genome Institute"/>
            <person name="Steindorff A.S."/>
            <person name="Carver A."/>
            <person name="Calhoun S."/>
            <person name="Stillman K."/>
            <person name="Liu H."/>
            <person name="Lipzen A."/>
            <person name="Pangilinan J."/>
            <person name="Labutti K."/>
            <person name="Bruns T.D."/>
            <person name="Grigoriev I.V."/>
        </authorList>
    </citation>
    <scope>NUCLEOTIDE SEQUENCE [LARGE SCALE GENOMIC DNA]</scope>
    <source>
        <strain evidence="5 6">CBS 144469</strain>
    </source>
</reference>
<dbReference type="OrthoDB" id="5419315at2759"/>
<feature type="compositionally biased region" description="Low complexity" evidence="3">
    <location>
        <begin position="41"/>
        <end position="55"/>
    </location>
</feature>
<comment type="subcellular location">
    <subcellularLocation>
        <location evidence="1">Nucleus</location>
    </subcellularLocation>
</comment>
<dbReference type="PANTHER" id="PTHR37534:SF20">
    <property type="entry name" value="PRO1A C6 ZINK-FINGER PROTEIN"/>
    <property type="match status" value="1"/>
</dbReference>
<name>A0A8H6I9Q7_9AGAR</name>
<evidence type="ECO:0000259" key="4">
    <source>
        <dbReference type="PROSITE" id="PS50048"/>
    </source>
</evidence>
<evidence type="ECO:0000313" key="5">
    <source>
        <dbReference type="EMBL" id="KAF6759886.1"/>
    </source>
</evidence>
<feature type="region of interest" description="Disordered" evidence="3">
    <location>
        <begin position="1"/>
        <end position="65"/>
    </location>
</feature>
<gene>
    <name evidence="5" type="ORF">DFP72DRAFT_1063620</name>
</gene>
<dbReference type="InterPro" id="IPR036864">
    <property type="entry name" value="Zn2-C6_fun-type_DNA-bd_sf"/>
</dbReference>
<dbReference type="InterPro" id="IPR001138">
    <property type="entry name" value="Zn2Cys6_DnaBD"/>
</dbReference>
<keyword evidence="2" id="KW-0539">Nucleus</keyword>
<evidence type="ECO:0000256" key="3">
    <source>
        <dbReference type="SAM" id="MobiDB-lite"/>
    </source>
</evidence>
<dbReference type="GO" id="GO:0000981">
    <property type="term" value="F:DNA-binding transcription factor activity, RNA polymerase II-specific"/>
    <property type="evidence" value="ECO:0007669"/>
    <property type="project" value="InterPro"/>
</dbReference>
<comment type="caution">
    <text evidence="5">The sequence shown here is derived from an EMBL/GenBank/DDBJ whole genome shotgun (WGS) entry which is preliminary data.</text>
</comment>
<dbReference type="Proteomes" id="UP000521943">
    <property type="component" value="Unassembled WGS sequence"/>
</dbReference>
<proteinExistence type="predicted"/>
<dbReference type="PANTHER" id="PTHR37534">
    <property type="entry name" value="TRANSCRIPTIONAL ACTIVATOR PROTEIN UGA3"/>
    <property type="match status" value="1"/>
</dbReference>
<organism evidence="5 6">
    <name type="scientific">Ephemerocybe angulata</name>
    <dbReference type="NCBI Taxonomy" id="980116"/>
    <lineage>
        <taxon>Eukaryota</taxon>
        <taxon>Fungi</taxon>
        <taxon>Dikarya</taxon>
        <taxon>Basidiomycota</taxon>
        <taxon>Agaricomycotina</taxon>
        <taxon>Agaricomycetes</taxon>
        <taxon>Agaricomycetidae</taxon>
        <taxon>Agaricales</taxon>
        <taxon>Agaricineae</taxon>
        <taxon>Psathyrellaceae</taxon>
        <taxon>Ephemerocybe</taxon>
    </lineage>
</organism>
<dbReference type="InterPro" id="IPR021858">
    <property type="entry name" value="Fun_TF"/>
</dbReference>
<sequence length="633" mass="69646">MAYGTYPSPSDSHSPSTSTSGSPETMHATLDPMPLIDDDTSGQSSSGTPTRSTTGLPRSQHAGKGGCWTCRVRRKKCDEQREGDSCKTCRRLTIKCLGWGAKRPDWMRDKKNVDAYKASIKAQLSRAGLIRQAAPPSLSPSTPPVTITHSEFQTYSQFTDPPYVQNENNLMSGMPGALNPSFDQLSTNSFNDLNLHPFDQGLVYPYSPASMSSGSSFGMVDPIIDPSFGLFAQGDMLSFQEPQANINTYGGLGQSPMYNDLVTHYFDVTSKLQFVFCGSQLSQITYNTIMQDSRGAPCYAVYALADLHLTQMRISQGLEAPQSGQASTAHYMYQEALFKLKSNRDNGNGWSESDAIAALHLVSYSHLSGGSADWQEPFEILCAWLLQSNLSLSGENSRNILQSMSIATQLLVKLIMVLVGHLLELVLHATSEVPELVEAAPDDALLTIADISALAQWKATQVRNGTLSYPELVKRGLKIQDTILKNKATEPDFGNIPLLQEGETPSDIHRNASVSIFRESAYLYLHTILSNSTPGVAEISSSVDAIVRKLDQIQPSNLDRALVFPICLAGCMTNDSNKRDYLKGRLQGLNETYGNLLQTRLLMEALWQRRDVSQESVDVREIMRDQQLMVLLL</sequence>
<dbReference type="PROSITE" id="PS00463">
    <property type="entry name" value="ZN2_CY6_FUNGAL_1"/>
    <property type="match status" value="1"/>
</dbReference>
<dbReference type="EMBL" id="JACGCI010000014">
    <property type="protein sequence ID" value="KAF6759886.1"/>
    <property type="molecule type" value="Genomic_DNA"/>
</dbReference>
<feature type="compositionally biased region" description="Low complexity" evidence="3">
    <location>
        <begin position="1"/>
        <end position="25"/>
    </location>
</feature>
<dbReference type="Pfam" id="PF11951">
    <property type="entry name" value="Fungal_trans_2"/>
    <property type="match status" value="1"/>
</dbReference>
<evidence type="ECO:0000256" key="2">
    <source>
        <dbReference type="ARBA" id="ARBA00023242"/>
    </source>
</evidence>
<evidence type="ECO:0000313" key="6">
    <source>
        <dbReference type="Proteomes" id="UP000521943"/>
    </source>
</evidence>
<dbReference type="GO" id="GO:0008270">
    <property type="term" value="F:zinc ion binding"/>
    <property type="evidence" value="ECO:0007669"/>
    <property type="project" value="InterPro"/>
</dbReference>
<keyword evidence="6" id="KW-1185">Reference proteome</keyword>
<dbReference type="CDD" id="cd00067">
    <property type="entry name" value="GAL4"/>
    <property type="match status" value="1"/>
</dbReference>
<feature type="domain" description="Zn(2)-C6 fungal-type" evidence="4">
    <location>
        <begin position="66"/>
        <end position="96"/>
    </location>
</feature>
<evidence type="ECO:0000256" key="1">
    <source>
        <dbReference type="ARBA" id="ARBA00004123"/>
    </source>
</evidence>
<accession>A0A8H6I9Q7</accession>
<protein>
    <submittedName>
        <fullName evidence="5">Fungal-specific transcription factor domain-containing protein</fullName>
    </submittedName>
</protein>
<dbReference type="SUPFAM" id="SSF57701">
    <property type="entry name" value="Zn2/Cys6 DNA-binding domain"/>
    <property type="match status" value="1"/>
</dbReference>
<dbReference type="AlphaFoldDB" id="A0A8H6I9Q7"/>
<dbReference type="GO" id="GO:0005634">
    <property type="term" value="C:nucleus"/>
    <property type="evidence" value="ECO:0007669"/>
    <property type="project" value="UniProtKB-SubCell"/>
</dbReference>
<dbReference type="PROSITE" id="PS50048">
    <property type="entry name" value="ZN2_CY6_FUNGAL_2"/>
    <property type="match status" value="1"/>
</dbReference>